<feature type="chain" id="PRO_5046887082" description="SUEL-type lectin domain-containing protein" evidence="3">
    <location>
        <begin position="17"/>
        <end position="239"/>
    </location>
</feature>
<feature type="compositionally biased region" description="Polar residues" evidence="1">
    <location>
        <begin position="164"/>
        <end position="184"/>
    </location>
</feature>
<feature type="transmembrane region" description="Helical" evidence="2">
    <location>
        <begin position="213"/>
        <end position="238"/>
    </location>
</feature>
<comment type="caution">
    <text evidence="5">The sequence shown here is derived from an EMBL/GenBank/DDBJ whole genome shotgun (WGS) entry which is preliminary data.</text>
</comment>
<keyword evidence="2" id="KW-0472">Membrane</keyword>
<evidence type="ECO:0000313" key="6">
    <source>
        <dbReference type="Proteomes" id="UP001159405"/>
    </source>
</evidence>
<keyword evidence="6" id="KW-1185">Reference proteome</keyword>
<dbReference type="Pfam" id="PF02140">
    <property type="entry name" value="SUEL_Lectin"/>
    <property type="match status" value="1"/>
</dbReference>
<evidence type="ECO:0000256" key="1">
    <source>
        <dbReference type="SAM" id="MobiDB-lite"/>
    </source>
</evidence>
<keyword evidence="2" id="KW-0812">Transmembrane</keyword>
<dbReference type="CDD" id="cd22823">
    <property type="entry name" value="Gal_Rha_Lectin"/>
    <property type="match status" value="1"/>
</dbReference>
<evidence type="ECO:0000256" key="3">
    <source>
        <dbReference type="SAM" id="SignalP"/>
    </source>
</evidence>
<evidence type="ECO:0000313" key="5">
    <source>
        <dbReference type="EMBL" id="CAH3151549.1"/>
    </source>
</evidence>
<organism evidence="5 6">
    <name type="scientific">Porites lobata</name>
    <dbReference type="NCBI Taxonomy" id="104759"/>
    <lineage>
        <taxon>Eukaryota</taxon>
        <taxon>Metazoa</taxon>
        <taxon>Cnidaria</taxon>
        <taxon>Anthozoa</taxon>
        <taxon>Hexacorallia</taxon>
        <taxon>Scleractinia</taxon>
        <taxon>Fungiina</taxon>
        <taxon>Poritidae</taxon>
        <taxon>Porites</taxon>
    </lineage>
</organism>
<dbReference type="EMBL" id="CALNXK010000091">
    <property type="protein sequence ID" value="CAH3151549.1"/>
    <property type="molecule type" value="Genomic_DNA"/>
</dbReference>
<proteinExistence type="predicted"/>
<keyword evidence="2" id="KW-1133">Transmembrane helix</keyword>
<feature type="domain" description="SUEL-type lectin" evidence="4">
    <location>
        <begin position="49"/>
        <end position="125"/>
    </location>
</feature>
<feature type="compositionally biased region" description="Acidic residues" evidence="1">
    <location>
        <begin position="192"/>
        <end position="203"/>
    </location>
</feature>
<dbReference type="PANTHER" id="PTHR46780">
    <property type="entry name" value="PROTEIN EVA-1"/>
    <property type="match status" value="1"/>
</dbReference>
<evidence type="ECO:0000256" key="2">
    <source>
        <dbReference type="SAM" id="Phobius"/>
    </source>
</evidence>
<reference evidence="5 6" key="1">
    <citation type="submission" date="2022-05" db="EMBL/GenBank/DDBJ databases">
        <authorList>
            <consortium name="Genoscope - CEA"/>
            <person name="William W."/>
        </authorList>
    </citation>
    <scope>NUCLEOTIDE SEQUENCE [LARGE SCALE GENOMIC DNA]</scope>
</reference>
<gene>
    <name evidence="5" type="ORF">PLOB_00048651</name>
</gene>
<name>A0ABN8PW95_9CNID</name>
<dbReference type="Proteomes" id="UP001159405">
    <property type="component" value="Unassembled WGS sequence"/>
</dbReference>
<feature type="region of interest" description="Disordered" evidence="1">
    <location>
        <begin position="136"/>
        <end position="204"/>
    </location>
</feature>
<sequence length="239" mass="26472">MRRLTLLFQGVLLLISFNELPLFQNARHQVNASYVSKYTCQNDVMRIDCGSKVIKIIWAKYLRLDSKICSNGFKTAEYCSPVVRTGKVRRLCSGKAACNISVDEKTMGDHCPDINTEYLNVLYSCLFESVNATITEKPPTSESHCVPKKSTMVLTKPSKPSPPLNITTTPSLSSGTMSSNPIEQQQEHDEERGDEPEDEEGSEGDVSAEVVHFVLFGGVCISTCPTIFAVLQIFIVIIL</sequence>
<accession>A0ABN8PW95</accession>
<evidence type="ECO:0000259" key="4">
    <source>
        <dbReference type="Pfam" id="PF02140"/>
    </source>
</evidence>
<protein>
    <recommendedName>
        <fullName evidence="4">SUEL-type lectin domain-containing protein</fullName>
    </recommendedName>
</protein>
<dbReference type="InterPro" id="IPR043159">
    <property type="entry name" value="Lectin_gal-bd_sf"/>
</dbReference>
<feature type="signal peptide" evidence="3">
    <location>
        <begin position="1"/>
        <end position="16"/>
    </location>
</feature>
<keyword evidence="3" id="KW-0732">Signal</keyword>
<dbReference type="InterPro" id="IPR000922">
    <property type="entry name" value="Lectin_gal-bd_dom"/>
</dbReference>
<dbReference type="Gene3D" id="2.60.120.740">
    <property type="match status" value="1"/>
</dbReference>